<dbReference type="EMBL" id="QUAH01000003">
    <property type="protein sequence ID" value="RFT16428.1"/>
    <property type="molecule type" value="Genomic_DNA"/>
</dbReference>
<protein>
    <recommendedName>
        <fullName evidence="5">Carbohydrate-binding domain-containing protein</fullName>
    </recommendedName>
</protein>
<dbReference type="InterPro" id="IPR010502">
    <property type="entry name" value="Carb-bd_dom_fam9"/>
</dbReference>
<evidence type="ECO:0000313" key="3">
    <source>
        <dbReference type="EMBL" id="RFT16428.1"/>
    </source>
</evidence>
<dbReference type="Pfam" id="PF19313">
    <property type="entry name" value="DUF5916"/>
    <property type="match status" value="1"/>
</dbReference>
<dbReference type="GO" id="GO:0016052">
    <property type="term" value="P:carbohydrate catabolic process"/>
    <property type="evidence" value="ECO:0007669"/>
    <property type="project" value="InterPro"/>
</dbReference>
<name>A0A3E2BNY6_9BACT</name>
<accession>A0A3E2BNY6</accession>
<evidence type="ECO:0000259" key="1">
    <source>
        <dbReference type="Pfam" id="PF06452"/>
    </source>
</evidence>
<gene>
    <name evidence="3" type="ORF">OP8BY_1606</name>
</gene>
<dbReference type="Proteomes" id="UP000257323">
    <property type="component" value="Unassembled WGS sequence"/>
</dbReference>
<evidence type="ECO:0000259" key="2">
    <source>
        <dbReference type="Pfam" id="PF19313"/>
    </source>
</evidence>
<proteinExistence type="predicted"/>
<dbReference type="CDD" id="cd09618">
    <property type="entry name" value="CBM9_like_2"/>
    <property type="match status" value="1"/>
</dbReference>
<dbReference type="GO" id="GO:0030246">
    <property type="term" value="F:carbohydrate binding"/>
    <property type="evidence" value="ECO:0007669"/>
    <property type="project" value="InterPro"/>
</dbReference>
<dbReference type="InterPro" id="IPR045670">
    <property type="entry name" value="DUF5916"/>
</dbReference>
<evidence type="ECO:0000313" key="4">
    <source>
        <dbReference type="Proteomes" id="UP000257323"/>
    </source>
</evidence>
<reference evidence="3 4" key="1">
    <citation type="submission" date="2018-08" db="EMBL/GenBank/DDBJ databases">
        <title>Genome analysis of the thermophilic bacterium of the candidate phylum Aminicenantes from deep subsurface aquifer revealed its physiology and ecological role.</title>
        <authorList>
            <person name="Kadnikov V.V."/>
            <person name="Mardanov A.V."/>
            <person name="Beletsky A.V."/>
            <person name="Karnachuk O.V."/>
            <person name="Ravin N.V."/>
        </authorList>
    </citation>
    <scope>NUCLEOTIDE SEQUENCE [LARGE SCALE GENOMIC DNA]</scope>
    <source>
        <strain evidence="3">BY38</strain>
    </source>
</reference>
<dbReference type="GO" id="GO:0004553">
    <property type="term" value="F:hydrolase activity, hydrolyzing O-glycosyl compounds"/>
    <property type="evidence" value="ECO:0007669"/>
    <property type="project" value="InterPro"/>
</dbReference>
<comment type="caution">
    <text evidence="3">The sequence shown here is derived from an EMBL/GenBank/DDBJ whole genome shotgun (WGS) entry which is preliminary data.</text>
</comment>
<dbReference type="Gene3D" id="2.60.40.1190">
    <property type="match status" value="1"/>
</dbReference>
<feature type="domain" description="DUF5916" evidence="2">
    <location>
        <begin position="232"/>
        <end position="324"/>
    </location>
</feature>
<sequence>MRKKSEDKMNRSKGFLILMVILVVQVLALPAQDRSKVLEIKRTDRPPRIDGLLDDDCWQNLQPVSGFIQYNPVNGAPASEETYVWAAYDDRYIYFAFLMKDSHPDRIWAELTPRNEFENNDSIQVILDTYNDKRTSISFTLNPKGVQKNSVETIWKSGAKIREDGWSAEMAIPFKSLRFSTASEQVWGINFSRYIHRLNETDYWTEVKRDLPRLHQMAELRGLSGIKAGHNLEIFPYAGVRSSRWEDEKDDKLAVGVDVKYGIQPNLYLDVTASPDFSQVESDPFLYQLSPYENYLQENRPFFTEGSQYFSLATGTRIFYSRRIRDPRLAAKISGKTGKYSFGILGALNKTDYGSSKFGVFRLKRDIFKNSQIGIYYTGVDEQDSTSQNLAFDYSFNFKDIYYIRGASIFCFNSDGDNSRNGIHQIEFQREPDAGLQLAAGFERIEDNARLRAGYLNRVDFQALEAMLGYAWRFNRGTVQRLSWDISGNVNQDSYGRKVSEQLEFMMFWDLFNRIEFHYGVFTGKSQYQVLTPEDNLVWNGQFLKNYGASFDFDWERGGFLKEISLESGWQRRGIYNEDFTAVSPGSQLSLEGSISLKPRSNIELSFGADYIRQLLSATGEEVFEGLTYEASLHYQITQKLFLSTMLLGETRENQYSFDFLAGYYLGAGSIIQLSFKKSQRREFLETERGHSTTLKVSYLFRI</sequence>
<dbReference type="AlphaFoldDB" id="A0A3E2BNY6"/>
<feature type="domain" description="Carbohydrate-binding" evidence="1">
    <location>
        <begin position="49"/>
        <end position="192"/>
    </location>
</feature>
<dbReference type="Pfam" id="PF06452">
    <property type="entry name" value="CBM9_1"/>
    <property type="match status" value="1"/>
</dbReference>
<evidence type="ECO:0008006" key="5">
    <source>
        <dbReference type="Google" id="ProtNLM"/>
    </source>
</evidence>
<dbReference type="SUPFAM" id="SSF49344">
    <property type="entry name" value="CBD9-like"/>
    <property type="match status" value="1"/>
</dbReference>
<organism evidence="3 4">
    <name type="scientific">Candidatus Saccharicenans subterraneus</name>
    <dbReference type="NCBI Taxonomy" id="2508984"/>
    <lineage>
        <taxon>Bacteria</taxon>
        <taxon>Candidatus Aminicenantota</taxon>
        <taxon>Candidatus Aminicenantia</taxon>
        <taxon>Candidatus Aminicenantales</taxon>
        <taxon>Candidatus Saccharicenantaceae</taxon>
        <taxon>Candidatus Saccharicenans</taxon>
    </lineage>
</organism>